<dbReference type="Proteomes" id="UP000000844">
    <property type="component" value="Chromosome"/>
</dbReference>
<reference evidence="2 3" key="1">
    <citation type="journal article" date="2009" name="Stand. Genomic Sci.">
        <title>Complete genome sequence of Stackebrandtia nassauensis type strain (LLR-40K-21).</title>
        <authorList>
            <person name="Munk C."/>
            <person name="Lapidus A."/>
            <person name="Copeland A."/>
            <person name="Jando M."/>
            <person name="Mayilraj S."/>
            <person name="Glavina Del Rio T."/>
            <person name="Nolan M."/>
            <person name="Chen F."/>
            <person name="Lucas S."/>
            <person name="Tice H."/>
            <person name="Cheng J.F."/>
            <person name="Han C."/>
            <person name="Detter J.C."/>
            <person name="Bruce D."/>
            <person name="Goodwin L."/>
            <person name="Chain P."/>
            <person name="Pitluck S."/>
            <person name="Goker M."/>
            <person name="Ovchinikova G."/>
            <person name="Pati A."/>
            <person name="Ivanova N."/>
            <person name="Mavromatis K."/>
            <person name="Chen A."/>
            <person name="Palaniappan K."/>
            <person name="Land M."/>
            <person name="Hauser L."/>
            <person name="Chang Y.J."/>
            <person name="Jeffries C.D."/>
            <person name="Bristow J."/>
            <person name="Eisen J.A."/>
            <person name="Markowitz V."/>
            <person name="Hugenholtz P."/>
            <person name="Kyrpides N.C."/>
            <person name="Klenk H.P."/>
        </authorList>
    </citation>
    <scope>NUCLEOTIDE SEQUENCE [LARGE SCALE GENOMIC DNA]</scope>
    <source>
        <strain evidence="3">DSM 44728 / CIP 108903 / NRRL B-16338 / NBRC 102104 / LLR-40K-21</strain>
    </source>
</reference>
<feature type="transmembrane region" description="Helical" evidence="1">
    <location>
        <begin position="46"/>
        <end position="67"/>
    </location>
</feature>
<proteinExistence type="predicted"/>
<dbReference type="STRING" id="446470.Snas_0029"/>
<dbReference type="eggNOG" id="COG1357">
    <property type="taxonomic scope" value="Bacteria"/>
</dbReference>
<evidence type="ECO:0000313" key="3">
    <source>
        <dbReference type="Proteomes" id="UP000000844"/>
    </source>
</evidence>
<dbReference type="HOGENOM" id="CLU_029034_1_0_11"/>
<evidence type="ECO:0000313" key="2">
    <source>
        <dbReference type="EMBL" id="ADD39751.1"/>
    </source>
</evidence>
<dbReference type="Pfam" id="PF13576">
    <property type="entry name" value="Pentapeptide_3"/>
    <property type="match status" value="1"/>
</dbReference>
<protein>
    <recommendedName>
        <fullName evidence="4">Pentapeptide repeat protein</fullName>
    </recommendedName>
</protein>
<gene>
    <name evidence="2" type="ordered locus">Snas_0029</name>
</gene>
<dbReference type="InterPro" id="IPR001646">
    <property type="entry name" value="5peptide_repeat"/>
</dbReference>
<keyword evidence="1" id="KW-0472">Membrane</keyword>
<feature type="transmembrane region" description="Helical" evidence="1">
    <location>
        <begin position="9"/>
        <end position="34"/>
    </location>
</feature>
<dbReference type="SUPFAM" id="SSF141571">
    <property type="entry name" value="Pentapeptide repeat-like"/>
    <property type="match status" value="1"/>
</dbReference>
<keyword evidence="3" id="KW-1185">Reference proteome</keyword>
<keyword evidence="1" id="KW-0812">Transmembrane</keyword>
<name>D3PTZ3_STANL</name>
<dbReference type="Gene3D" id="2.160.20.80">
    <property type="entry name" value="E3 ubiquitin-protein ligase SopA"/>
    <property type="match status" value="1"/>
</dbReference>
<dbReference type="AlphaFoldDB" id="D3PTZ3"/>
<dbReference type="KEGG" id="sna:Snas_0029"/>
<dbReference type="RefSeq" id="WP_013015322.1">
    <property type="nucleotide sequence ID" value="NC_013947.1"/>
</dbReference>
<evidence type="ECO:0008006" key="4">
    <source>
        <dbReference type="Google" id="ProtNLM"/>
    </source>
</evidence>
<dbReference type="OrthoDB" id="8440251at2"/>
<accession>D3PTZ3</accession>
<organism evidence="2 3">
    <name type="scientific">Stackebrandtia nassauensis (strain DSM 44728 / CIP 108903 / NRRL B-16338 / NBRC 102104 / LLR-40K-21)</name>
    <dbReference type="NCBI Taxonomy" id="446470"/>
    <lineage>
        <taxon>Bacteria</taxon>
        <taxon>Bacillati</taxon>
        <taxon>Actinomycetota</taxon>
        <taxon>Actinomycetes</taxon>
        <taxon>Glycomycetales</taxon>
        <taxon>Glycomycetaceae</taxon>
        <taxon>Stackebrandtia</taxon>
    </lineage>
</organism>
<dbReference type="EMBL" id="CP001778">
    <property type="protein sequence ID" value="ADD39751.1"/>
    <property type="molecule type" value="Genomic_DNA"/>
</dbReference>
<sequence length="300" mass="33783">MNELKPRAFWWAAAVGVLLTTVVATTLSTIALASGNTETAQLWIDIVTRSLTVTAGLGGAFALWLAFRRQRHTERDAVNRRTTELRIQAIEQLGSDKPIVRIGGLHNLEALAQGNSGLQEIVLEEICTYLRMPFYEPHDTENYDIKELWGVTQEREARRTAQHILERHLKPDGPYEYWDHDQLNLRQAALNDLNLRGCRLNNADFAAAELGGITDFRDAAFRGDTTSFTMTEFDAAWFDNALFTAVARFHDTIFTQPPNFTGAAATRDDSVEHVWPNGWHLDPNSDSTGFHQITKDELAE</sequence>
<evidence type="ECO:0000256" key="1">
    <source>
        <dbReference type="SAM" id="Phobius"/>
    </source>
</evidence>
<keyword evidence="1" id="KW-1133">Transmembrane helix</keyword>